<accession>A0ABT4VFD2</accession>
<keyword evidence="9 12" id="KW-0418">Kinase</keyword>
<organism evidence="15 16">
    <name type="scientific">Helicobacter ibis</name>
    <dbReference type="NCBI Taxonomy" id="2962633"/>
    <lineage>
        <taxon>Bacteria</taxon>
        <taxon>Pseudomonadati</taxon>
        <taxon>Campylobacterota</taxon>
        <taxon>Epsilonproteobacteria</taxon>
        <taxon>Campylobacterales</taxon>
        <taxon>Helicobacteraceae</taxon>
        <taxon>Helicobacter</taxon>
    </lineage>
</organism>
<dbReference type="PIRSF" id="PIRSF000676">
    <property type="entry name" value="Homoser_kin"/>
    <property type="match status" value="1"/>
</dbReference>
<keyword evidence="8 12" id="KW-0547">Nucleotide-binding</keyword>
<keyword evidence="6 12" id="KW-0808">Transferase</keyword>
<evidence type="ECO:0000256" key="9">
    <source>
        <dbReference type="ARBA" id="ARBA00022777"/>
    </source>
</evidence>
<proteinExistence type="inferred from homology"/>
<dbReference type="InterPro" id="IPR013750">
    <property type="entry name" value="GHMP_kinase_C_dom"/>
</dbReference>
<evidence type="ECO:0000256" key="4">
    <source>
        <dbReference type="ARBA" id="ARBA00017858"/>
    </source>
</evidence>
<keyword evidence="12" id="KW-0963">Cytoplasm</keyword>
<evidence type="ECO:0000313" key="15">
    <source>
        <dbReference type="EMBL" id="MDA3969404.1"/>
    </source>
</evidence>
<comment type="similarity">
    <text evidence="2 12">Belongs to the GHMP kinase family. Homoserine kinase subfamily.</text>
</comment>
<keyword evidence="5 12" id="KW-0028">Amino-acid biosynthesis</keyword>
<dbReference type="InterPro" id="IPR000870">
    <property type="entry name" value="Homoserine_kinase"/>
</dbReference>
<dbReference type="PROSITE" id="PS00627">
    <property type="entry name" value="GHMP_KINASES_ATP"/>
    <property type="match status" value="1"/>
</dbReference>
<dbReference type="PANTHER" id="PTHR20861:SF1">
    <property type="entry name" value="HOMOSERINE KINASE"/>
    <property type="match status" value="1"/>
</dbReference>
<keyword evidence="7 12" id="KW-0791">Threonine biosynthesis</keyword>
<feature type="domain" description="GHMP kinase N-terminal" evidence="13">
    <location>
        <begin position="62"/>
        <end position="137"/>
    </location>
</feature>
<dbReference type="Gene3D" id="3.30.230.10">
    <property type="match status" value="1"/>
</dbReference>
<evidence type="ECO:0000256" key="6">
    <source>
        <dbReference type="ARBA" id="ARBA00022679"/>
    </source>
</evidence>
<comment type="caution">
    <text evidence="15">The sequence shown here is derived from an EMBL/GenBank/DDBJ whole genome shotgun (WGS) entry which is preliminary data.</text>
</comment>
<comment type="catalytic activity">
    <reaction evidence="11 12">
        <text>L-homoserine + ATP = O-phospho-L-homoserine + ADP + H(+)</text>
        <dbReference type="Rhea" id="RHEA:13985"/>
        <dbReference type="ChEBI" id="CHEBI:15378"/>
        <dbReference type="ChEBI" id="CHEBI:30616"/>
        <dbReference type="ChEBI" id="CHEBI:57476"/>
        <dbReference type="ChEBI" id="CHEBI:57590"/>
        <dbReference type="ChEBI" id="CHEBI:456216"/>
        <dbReference type="EC" id="2.7.1.39"/>
    </reaction>
</comment>
<evidence type="ECO:0000256" key="8">
    <source>
        <dbReference type="ARBA" id="ARBA00022741"/>
    </source>
</evidence>
<dbReference type="PRINTS" id="PR00958">
    <property type="entry name" value="HOMSERKINASE"/>
</dbReference>
<dbReference type="InterPro" id="IPR020568">
    <property type="entry name" value="Ribosomal_Su5_D2-typ_SF"/>
</dbReference>
<evidence type="ECO:0000256" key="5">
    <source>
        <dbReference type="ARBA" id="ARBA00022605"/>
    </source>
</evidence>
<dbReference type="InterPro" id="IPR006204">
    <property type="entry name" value="GHMP_kinase_N_dom"/>
</dbReference>
<evidence type="ECO:0000256" key="11">
    <source>
        <dbReference type="ARBA" id="ARBA00049375"/>
    </source>
</evidence>
<gene>
    <name evidence="12 15" type="primary">thrB</name>
    <name evidence="15" type="ORF">PF021_06945</name>
</gene>
<dbReference type="InterPro" id="IPR036554">
    <property type="entry name" value="GHMP_kinase_C_sf"/>
</dbReference>
<evidence type="ECO:0000259" key="14">
    <source>
        <dbReference type="Pfam" id="PF08544"/>
    </source>
</evidence>
<dbReference type="InterPro" id="IPR014721">
    <property type="entry name" value="Ribsml_uS5_D2-typ_fold_subgr"/>
</dbReference>
<evidence type="ECO:0000256" key="2">
    <source>
        <dbReference type="ARBA" id="ARBA00007370"/>
    </source>
</evidence>
<comment type="function">
    <text evidence="12">Catalyzes the ATP-dependent phosphorylation of L-homoserine to L-homoserine phosphate.</text>
</comment>
<dbReference type="Pfam" id="PF08544">
    <property type="entry name" value="GHMP_kinases_C"/>
    <property type="match status" value="1"/>
</dbReference>
<comment type="pathway">
    <text evidence="1 12">Amino-acid biosynthesis; L-threonine biosynthesis; L-threonine from L-aspartate: step 4/5.</text>
</comment>
<dbReference type="Gene3D" id="3.30.70.890">
    <property type="entry name" value="GHMP kinase, C-terminal domain"/>
    <property type="match status" value="1"/>
</dbReference>
<protein>
    <recommendedName>
        <fullName evidence="4 12">Homoserine kinase</fullName>
        <shortName evidence="12">HK</shortName>
        <shortName evidence="12">HSK</shortName>
        <ecNumber evidence="3 12">2.7.1.39</ecNumber>
    </recommendedName>
</protein>
<keyword evidence="10 12" id="KW-0067">ATP-binding</keyword>
<dbReference type="GO" id="GO:0004413">
    <property type="term" value="F:homoserine kinase activity"/>
    <property type="evidence" value="ECO:0007669"/>
    <property type="project" value="UniProtKB-EC"/>
</dbReference>
<comment type="subcellular location">
    <subcellularLocation>
        <location evidence="12">Cytoplasm</location>
    </subcellularLocation>
</comment>
<dbReference type="EC" id="2.7.1.39" evidence="3 12"/>
<dbReference type="SUPFAM" id="SSF55060">
    <property type="entry name" value="GHMP Kinase, C-terminal domain"/>
    <property type="match status" value="1"/>
</dbReference>
<evidence type="ECO:0000256" key="3">
    <source>
        <dbReference type="ARBA" id="ARBA00012078"/>
    </source>
</evidence>
<dbReference type="HAMAP" id="MF_00384">
    <property type="entry name" value="Homoser_kinase"/>
    <property type="match status" value="1"/>
</dbReference>
<dbReference type="Proteomes" id="UP001210261">
    <property type="component" value="Unassembled WGS sequence"/>
</dbReference>
<evidence type="ECO:0000256" key="7">
    <source>
        <dbReference type="ARBA" id="ARBA00022697"/>
    </source>
</evidence>
<dbReference type="PANTHER" id="PTHR20861">
    <property type="entry name" value="HOMOSERINE/4-DIPHOSPHOCYTIDYL-2-C-METHYL-D-ERYTHRITOL KINASE"/>
    <property type="match status" value="1"/>
</dbReference>
<dbReference type="NCBIfam" id="TIGR00191">
    <property type="entry name" value="thrB"/>
    <property type="match status" value="1"/>
</dbReference>
<keyword evidence="16" id="KW-1185">Reference proteome</keyword>
<evidence type="ECO:0000256" key="1">
    <source>
        <dbReference type="ARBA" id="ARBA00005015"/>
    </source>
</evidence>
<evidence type="ECO:0000256" key="12">
    <source>
        <dbReference type="HAMAP-Rule" id="MF_00384"/>
    </source>
</evidence>
<dbReference type="EMBL" id="JAQHXR010000004">
    <property type="protein sequence ID" value="MDA3969404.1"/>
    <property type="molecule type" value="Genomic_DNA"/>
</dbReference>
<evidence type="ECO:0000259" key="13">
    <source>
        <dbReference type="Pfam" id="PF00288"/>
    </source>
</evidence>
<dbReference type="Pfam" id="PF00288">
    <property type="entry name" value="GHMP_kinases_N"/>
    <property type="match status" value="1"/>
</dbReference>
<evidence type="ECO:0000313" key="16">
    <source>
        <dbReference type="Proteomes" id="UP001210261"/>
    </source>
</evidence>
<reference evidence="15 16" key="1">
    <citation type="submission" date="2023-01" db="EMBL/GenBank/DDBJ databases">
        <title>Description of Helicobacter ibis sp. nov. isolated from faecal droppings of black-faced ibis (Theristicus melanopis).</title>
        <authorList>
            <person name="Lopez-Cantillo M."/>
            <person name="Vidal-Veuthey B."/>
            <person name="Mella A."/>
            <person name="De La Haba R."/>
            <person name="Collado L."/>
        </authorList>
    </citation>
    <scope>NUCLEOTIDE SEQUENCE [LARGE SCALE GENOMIC DNA]</scope>
    <source>
        <strain evidence="15 16">A82</strain>
    </source>
</reference>
<dbReference type="RefSeq" id="WP_271021760.1">
    <property type="nucleotide sequence ID" value="NZ_JAQHXR010000004.1"/>
</dbReference>
<evidence type="ECO:0000256" key="10">
    <source>
        <dbReference type="ARBA" id="ARBA00022840"/>
    </source>
</evidence>
<dbReference type="InterPro" id="IPR006203">
    <property type="entry name" value="GHMP_knse_ATP-bd_CS"/>
</dbReference>
<feature type="domain" description="GHMP kinase C-terminal" evidence="14">
    <location>
        <begin position="199"/>
        <end position="275"/>
    </location>
</feature>
<feature type="binding site" evidence="12">
    <location>
        <begin position="84"/>
        <end position="94"/>
    </location>
    <ligand>
        <name>ATP</name>
        <dbReference type="ChEBI" id="CHEBI:30616"/>
    </ligand>
</feature>
<sequence>MQFKIPATSANLGPGFDTLGLALGLYNKITIKPAKIQSIHVEGEGTKNTKIRVDNAFVKIFNEQLRRLKIEKQNFKFTFENSIPISRGLGSSSAVIVGAISAAFKIAKKAINKEEILNIALYYESHPDNITPALVGGFNVCMLMHRQVRFINKKLPNTIKAVIAIPQQSISTHHSRQTLPKRYSQKDAIFNISHSTYLASAFFEERWDLLREASMDRFHQFYRMKQVPILFDLQKTALNNGALMSTLSGSGSTFFNLCYSDDADRLHAVLENKFKNIKILTLPFDNNGVSFEEF</sequence>
<dbReference type="SUPFAM" id="SSF54211">
    <property type="entry name" value="Ribosomal protein S5 domain 2-like"/>
    <property type="match status" value="1"/>
</dbReference>
<name>A0ABT4VFD2_9HELI</name>